<dbReference type="Proteomes" id="UP000813461">
    <property type="component" value="Unassembled WGS sequence"/>
</dbReference>
<dbReference type="Gene3D" id="3.30.160.60">
    <property type="entry name" value="Classic Zinc Finger"/>
    <property type="match status" value="1"/>
</dbReference>
<organism evidence="4 5">
    <name type="scientific">Paraphoma chrysanthemicola</name>
    <dbReference type="NCBI Taxonomy" id="798071"/>
    <lineage>
        <taxon>Eukaryota</taxon>
        <taxon>Fungi</taxon>
        <taxon>Dikarya</taxon>
        <taxon>Ascomycota</taxon>
        <taxon>Pezizomycotina</taxon>
        <taxon>Dothideomycetes</taxon>
        <taxon>Pleosporomycetidae</taxon>
        <taxon>Pleosporales</taxon>
        <taxon>Pleosporineae</taxon>
        <taxon>Phaeosphaeriaceae</taxon>
        <taxon>Paraphoma</taxon>
    </lineage>
</organism>
<dbReference type="PROSITE" id="PS00028">
    <property type="entry name" value="ZINC_FINGER_C2H2_1"/>
    <property type="match status" value="2"/>
</dbReference>
<dbReference type="InterPro" id="IPR013087">
    <property type="entry name" value="Znf_C2H2_type"/>
</dbReference>
<dbReference type="SUPFAM" id="SSF57667">
    <property type="entry name" value="beta-beta-alpha zinc fingers"/>
    <property type="match status" value="1"/>
</dbReference>
<reference evidence="4" key="1">
    <citation type="journal article" date="2021" name="Nat. Commun.">
        <title>Genetic determinants of endophytism in the Arabidopsis root mycobiome.</title>
        <authorList>
            <person name="Mesny F."/>
            <person name="Miyauchi S."/>
            <person name="Thiergart T."/>
            <person name="Pickel B."/>
            <person name="Atanasova L."/>
            <person name="Karlsson M."/>
            <person name="Huettel B."/>
            <person name="Barry K.W."/>
            <person name="Haridas S."/>
            <person name="Chen C."/>
            <person name="Bauer D."/>
            <person name="Andreopoulos W."/>
            <person name="Pangilinan J."/>
            <person name="LaButti K."/>
            <person name="Riley R."/>
            <person name="Lipzen A."/>
            <person name="Clum A."/>
            <person name="Drula E."/>
            <person name="Henrissat B."/>
            <person name="Kohler A."/>
            <person name="Grigoriev I.V."/>
            <person name="Martin F.M."/>
            <person name="Hacquard S."/>
        </authorList>
    </citation>
    <scope>NUCLEOTIDE SEQUENCE</scope>
    <source>
        <strain evidence="4">MPI-SDFR-AT-0120</strain>
    </source>
</reference>
<gene>
    <name evidence="4" type="ORF">FB567DRAFT_522495</name>
</gene>
<dbReference type="PROSITE" id="PS50157">
    <property type="entry name" value="ZINC_FINGER_C2H2_2"/>
    <property type="match status" value="2"/>
</dbReference>
<evidence type="ECO:0000256" key="2">
    <source>
        <dbReference type="SAM" id="MobiDB-lite"/>
    </source>
</evidence>
<accession>A0A8K0RB38</accession>
<keyword evidence="1" id="KW-0479">Metal-binding</keyword>
<feature type="region of interest" description="Disordered" evidence="2">
    <location>
        <begin position="16"/>
        <end position="72"/>
    </location>
</feature>
<evidence type="ECO:0000259" key="3">
    <source>
        <dbReference type="PROSITE" id="PS50157"/>
    </source>
</evidence>
<feature type="domain" description="C2H2-type" evidence="3">
    <location>
        <begin position="129"/>
        <end position="158"/>
    </location>
</feature>
<protein>
    <recommendedName>
        <fullName evidence="3">C2H2-type domain-containing protein</fullName>
    </recommendedName>
</protein>
<dbReference type="GO" id="GO:0008270">
    <property type="term" value="F:zinc ion binding"/>
    <property type="evidence" value="ECO:0007669"/>
    <property type="project" value="UniProtKB-KW"/>
</dbReference>
<keyword evidence="5" id="KW-1185">Reference proteome</keyword>
<dbReference type="SMART" id="SM00355">
    <property type="entry name" value="ZnF_C2H2"/>
    <property type="match status" value="2"/>
</dbReference>
<proteinExistence type="predicted"/>
<keyword evidence="1" id="KW-0863">Zinc-finger</keyword>
<sequence>MTDPIVAELANFSLPPTQLSNAAPFGLDALSNESSSHVSSSTLSPSPRPSVLASESPPIAGPPTKSSRLAPSRLFRLVPKTKRLNHEDGRFPDLPQKKNRHVCDICDASYPHRKNLREHKQTKHLQLRYVCDVVGCGASMAQKKNLARHKAKKHTDGI</sequence>
<evidence type="ECO:0000256" key="1">
    <source>
        <dbReference type="PROSITE-ProRule" id="PRU00042"/>
    </source>
</evidence>
<dbReference type="EMBL" id="JAGMVJ010000007">
    <property type="protein sequence ID" value="KAH7088863.1"/>
    <property type="molecule type" value="Genomic_DNA"/>
</dbReference>
<dbReference type="OrthoDB" id="8117402at2759"/>
<feature type="domain" description="C2H2-type" evidence="3">
    <location>
        <begin position="101"/>
        <end position="129"/>
    </location>
</feature>
<name>A0A8K0RB38_9PLEO</name>
<evidence type="ECO:0000313" key="4">
    <source>
        <dbReference type="EMBL" id="KAH7088863.1"/>
    </source>
</evidence>
<dbReference type="Pfam" id="PF00096">
    <property type="entry name" value="zf-C2H2"/>
    <property type="match status" value="1"/>
</dbReference>
<evidence type="ECO:0000313" key="5">
    <source>
        <dbReference type="Proteomes" id="UP000813461"/>
    </source>
</evidence>
<comment type="caution">
    <text evidence="4">The sequence shown here is derived from an EMBL/GenBank/DDBJ whole genome shotgun (WGS) entry which is preliminary data.</text>
</comment>
<keyword evidence="1" id="KW-0862">Zinc</keyword>
<dbReference type="InterPro" id="IPR036236">
    <property type="entry name" value="Znf_C2H2_sf"/>
</dbReference>
<feature type="compositionally biased region" description="Low complexity" evidence="2">
    <location>
        <begin position="31"/>
        <end position="45"/>
    </location>
</feature>
<dbReference type="AlphaFoldDB" id="A0A8K0RB38"/>